<dbReference type="STRING" id="45056.Lade_1693"/>
<sequence length="117" mass="13201">MSDSEELKFTKSSGNVFQDLGYRNADEHLLKAKFAMVINRVITEKSLTQIETAKLLGIDQPKVSRLSRGQLSGFSIDKLITFLILLNQDIEVNIKPHSRGVGRDNFDTHFSLNYLAC</sequence>
<evidence type="ECO:0000313" key="5">
    <source>
        <dbReference type="Proteomes" id="UP000281170"/>
    </source>
</evidence>
<evidence type="ECO:0000313" key="4">
    <source>
        <dbReference type="Proteomes" id="UP000054859"/>
    </source>
</evidence>
<organism evidence="2 4">
    <name type="scientific">Legionella adelaidensis</name>
    <dbReference type="NCBI Taxonomy" id="45056"/>
    <lineage>
        <taxon>Bacteria</taxon>
        <taxon>Pseudomonadati</taxon>
        <taxon>Pseudomonadota</taxon>
        <taxon>Gammaproteobacteria</taxon>
        <taxon>Legionellales</taxon>
        <taxon>Legionellaceae</taxon>
        <taxon>Legionella</taxon>
    </lineage>
</organism>
<keyword evidence="3" id="KW-0614">Plasmid</keyword>
<dbReference type="GO" id="GO:0003677">
    <property type="term" value="F:DNA binding"/>
    <property type="evidence" value="ECO:0007669"/>
    <property type="project" value="InterPro"/>
</dbReference>
<name>A0A0W0R1T7_9GAMM</name>
<dbReference type="SUPFAM" id="SSF47413">
    <property type="entry name" value="lambda repressor-like DNA-binding domains"/>
    <property type="match status" value="1"/>
</dbReference>
<dbReference type="CDD" id="cd00093">
    <property type="entry name" value="HTH_XRE"/>
    <property type="match status" value="1"/>
</dbReference>
<dbReference type="InterPro" id="IPR001387">
    <property type="entry name" value="Cro/C1-type_HTH"/>
</dbReference>
<dbReference type="Pfam" id="PF13744">
    <property type="entry name" value="HTH_37"/>
    <property type="match status" value="1"/>
</dbReference>
<dbReference type="EMBL" id="LNKA01000011">
    <property type="protein sequence ID" value="KTC65013.1"/>
    <property type="molecule type" value="Genomic_DNA"/>
</dbReference>
<evidence type="ECO:0000259" key="1">
    <source>
        <dbReference type="PROSITE" id="PS50943"/>
    </source>
</evidence>
<gene>
    <name evidence="2" type="ORF">Lade_1693</name>
    <name evidence="3" type="ORF">NCTC12735_00933</name>
</gene>
<dbReference type="PROSITE" id="PS50943">
    <property type="entry name" value="HTH_CROC1"/>
    <property type="match status" value="1"/>
</dbReference>
<dbReference type="RefSeq" id="WP_058462768.1">
    <property type="nucleotide sequence ID" value="NZ_CAAAHS010000013.1"/>
</dbReference>
<dbReference type="OrthoDB" id="129377at2"/>
<dbReference type="EMBL" id="LR134422">
    <property type="protein sequence ID" value="VEH85307.1"/>
    <property type="molecule type" value="Genomic_DNA"/>
</dbReference>
<proteinExistence type="predicted"/>
<dbReference type="InterPro" id="IPR010982">
    <property type="entry name" value="Lambda_DNA-bd_dom_sf"/>
</dbReference>
<dbReference type="InterPro" id="IPR039554">
    <property type="entry name" value="HigA2-like_HTH"/>
</dbReference>
<evidence type="ECO:0000313" key="3">
    <source>
        <dbReference type="EMBL" id="VEH85307.1"/>
    </source>
</evidence>
<keyword evidence="4" id="KW-1185">Reference proteome</keyword>
<dbReference type="PATRIC" id="fig|45056.6.peg.1747"/>
<accession>A0A0W0R1T7</accession>
<dbReference type="AlphaFoldDB" id="A0A0W0R1T7"/>
<dbReference type="KEGG" id="ladl:NCTC12735_00933"/>
<feature type="domain" description="HTH cro/C1-type" evidence="1">
    <location>
        <begin position="38"/>
        <end position="93"/>
    </location>
</feature>
<dbReference type="Proteomes" id="UP000054859">
    <property type="component" value="Unassembled WGS sequence"/>
</dbReference>
<reference evidence="2 4" key="1">
    <citation type="submission" date="2015-11" db="EMBL/GenBank/DDBJ databases">
        <title>Identification of large and diverse effector repertoires of 38 Legionella species.</title>
        <authorList>
            <person name="Burstein D."/>
            <person name="Amaro F."/>
            <person name="Zusman T."/>
            <person name="Lifshitz Z."/>
            <person name="Cohen O."/>
            <person name="Gilbert J.A."/>
            <person name="Pupko T."/>
            <person name="Shuman H.A."/>
            <person name="Segal G."/>
        </authorList>
    </citation>
    <scope>NUCLEOTIDE SEQUENCE [LARGE SCALE GENOMIC DNA]</scope>
    <source>
        <strain evidence="2 4">1762-AUS-E</strain>
    </source>
</reference>
<protein>
    <submittedName>
        <fullName evidence="3">Uncharacterized conserved small protein</fullName>
    </submittedName>
</protein>
<geneLocation type="plasmid" evidence="3 5">
    <name>13</name>
</geneLocation>
<dbReference type="Gene3D" id="1.10.260.40">
    <property type="entry name" value="lambda repressor-like DNA-binding domains"/>
    <property type="match status" value="1"/>
</dbReference>
<evidence type="ECO:0000313" key="2">
    <source>
        <dbReference type="EMBL" id="KTC65013.1"/>
    </source>
</evidence>
<reference evidence="3 5" key="2">
    <citation type="submission" date="2018-12" db="EMBL/GenBank/DDBJ databases">
        <authorList>
            <consortium name="Pathogen Informatics"/>
        </authorList>
    </citation>
    <scope>NUCLEOTIDE SEQUENCE [LARGE SCALE GENOMIC DNA]</scope>
    <source>
        <strain evidence="3 5">NCTC12735</strain>
        <plasmid evidence="5">13</plasmid>
    </source>
</reference>
<dbReference type="Proteomes" id="UP000281170">
    <property type="component" value="Plasmid 13"/>
</dbReference>